<dbReference type="RefSeq" id="WP_205262083.1">
    <property type="nucleotide sequence ID" value="NZ_JAERWK010000023.1"/>
</dbReference>
<evidence type="ECO:0000313" key="2">
    <source>
        <dbReference type="EMBL" id="MBM9469124.1"/>
    </source>
</evidence>
<reference evidence="2" key="1">
    <citation type="submission" date="2021-01" db="EMBL/GenBank/DDBJ databases">
        <title>YIM 132084 draft genome.</title>
        <authorList>
            <person name="An D."/>
        </authorList>
    </citation>
    <scope>NUCLEOTIDE SEQUENCE</scope>
    <source>
        <strain evidence="2">YIM 132084</strain>
    </source>
</reference>
<organism evidence="2 3">
    <name type="scientific">Nakamurella leprariae</name>
    <dbReference type="NCBI Taxonomy" id="2803911"/>
    <lineage>
        <taxon>Bacteria</taxon>
        <taxon>Bacillati</taxon>
        <taxon>Actinomycetota</taxon>
        <taxon>Actinomycetes</taxon>
        <taxon>Nakamurellales</taxon>
        <taxon>Nakamurellaceae</taxon>
        <taxon>Nakamurella</taxon>
    </lineage>
</organism>
<comment type="caution">
    <text evidence="2">The sequence shown here is derived from an EMBL/GenBank/DDBJ whole genome shotgun (WGS) entry which is preliminary data.</text>
</comment>
<dbReference type="SUPFAM" id="SSF56112">
    <property type="entry name" value="Protein kinase-like (PK-like)"/>
    <property type="match status" value="1"/>
</dbReference>
<evidence type="ECO:0000313" key="3">
    <source>
        <dbReference type="Proteomes" id="UP000663792"/>
    </source>
</evidence>
<dbReference type="Pfam" id="PF01636">
    <property type="entry name" value="APH"/>
    <property type="match status" value="1"/>
</dbReference>
<dbReference type="Gene3D" id="3.90.1200.10">
    <property type="match status" value="1"/>
</dbReference>
<sequence length="286" mass="31758">MSPPSTSRPLVTLRSVPLTPGRLELAASGSGAIATWLYRPSKLRGQVALAISTALRLRGKRASGFPFELDEVIAALGVRPRGCAVMRSPDRQQWVIAIDTDDTQGVIAKIGMQDQRARIREEYRTLRRLADHSGLFSVPIVNRLSEGRTWSAFDMERVADVHGSVHFDLDEALAVSVELARVDDSGITHGDLAPWNLLHGERTWLIDWERARALQPGLDLAHYVLASADIGGMLSSQDARDHLRFSSPLVREYCRRTGFALPLVATNLREMLTYFDSRAGDQFSDR</sequence>
<proteinExistence type="predicted"/>
<gene>
    <name evidence="2" type="ORF">JL106_17695</name>
</gene>
<name>A0A938YJ66_9ACTN</name>
<dbReference type="InterPro" id="IPR011009">
    <property type="entry name" value="Kinase-like_dom_sf"/>
</dbReference>
<accession>A0A938YJ66</accession>
<keyword evidence="3" id="KW-1185">Reference proteome</keyword>
<protein>
    <submittedName>
        <fullName evidence="2">Phosphotransferase</fullName>
    </submittedName>
</protein>
<dbReference type="EMBL" id="JAERWK010000023">
    <property type="protein sequence ID" value="MBM9469124.1"/>
    <property type="molecule type" value="Genomic_DNA"/>
</dbReference>
<dbReference type="Proteomes" id="UP000663792">
    <property type="component" value="Unassembled WGS sequence"/>
</dbReference>
<feature type="domain" description="Aminoglycoside phosphotransferase" evidence="1">
    <location>
        <begin position="179"/>
        <end position="225"/>
    </location>
</feature>
<dbReference type="AlphaFoldDB" id="A0A938YJ66"/>
<dbReference type="InterPro" id="IPR002575">
    <property type="entry name" value="Aminoglycoside_PTrfase"/>
</dbReference>
<evidence type="ECO:0000259" key="1">
    <source>
        <dbReference type="Pfam" id="PF01636"/>
    </source>
</evidence>